<dbReference type="InterPro" id="IPR029063">
    <property type="entry name" value="SAM-dependent_MTases_sf"/>
</dbReference>
<dbReference type="Proteomes" id="UP000305457">
    <property type="component" value="Chromosome"/>
</dbReference>
<dbReference type="OrthoDB" id="95666at2"/>
<dbReference type="GO" id="GO:0003676">
    <property type="term" value="F:nucleic acid binding"/>
    <property type="evidence" value="ECO:0007669"/>
    <property type="project" value="InterPro"/>
</dbReference>
<sequence>MNSEKWSVNLLAKELNVHTGTIKRWIDLKKVPVNYFRDLNKLNGFQYEINVDENKKYKLYDMFFTHKKLAKKLVEQSLNFIKTNYEIDLSEYTILEPSAGEGSFTFNFPKNIDSISIDIEPKHELIQKMDFFDFKPNNEKKYIVIGNPPFGLRGQLALKFMNFAAEFADFICFVLPPLFNSNGKGSPMLRVSKKIQLVKEFAVENNFHYPNKKKISVNAIFQIWTRLNSKKVKIISTKNKKSDYIKVVALSDGEKPSNKRNVKLLDSCDLYLPSTTFNKIESKNSFIELPNKRGYGVIILKERKKVEEALKRIVWSEVSFKSTNGANNLRTQIILDALEKEMENNYDN</sequence>
<name>A0A5B7XVQ7_9MOLU</name>
<dbReference type="InterPro" id="IPR002052">
    <property type="entry name" value="DNA_methylase_N6_adenine_CS"/>
</dbReference>
<dbReference type="SUPFAM" id="SSF53335">
    <property type="entry name" value="S-adenosyl-L-methionine-dependent methyltransferases"/>
    <property type="match status" value="1"/>
</dbReference>
<dbReference type="RefSeq" id="WP_139592123.1">
    <property type="nucleotide sequence ID" value="NZ_CP040825.1"/>
</dbReference>
<dbReference type="REBASE" id="370080">
    <property type="entry name" value="M.Mna2F1AORF1230P"/>
</dbReference>
<dbReference type="EMBL" id="CP040825">
    <property type="protein sequence ID" value="QCZ36640.1"/>
    <property type="molecule type" value="Genomic_DNA"/>
</dbReference>
<gene>
    <name evidence="1" type="ORF">FG904_01230</name>
</gene>
<evidence type="ECO:0000313" key="2">
    <source>
        <dbReference type="Proteomes" id="UP000305457"/>
    </source>
</evidence>
<dbReference type="Gene3D" id="3.40.50.150">
    <property type="entry name" value="Vaccinia Virus protein VP39"/>
    <property type="match status" value="1"/>
</dbReference>
<evidence type="ECO:0000313" key="1">
    <source>
        <dbReference type="EMBL" id="QCZ36640.1"/>
    </source>
</evidence>
<dbReference type="GO" id="GO:0032259">
    <property type="term" value="P:methylation"/>
    <property type="evidence" value="ECO:0007669"/>
    <property type="project" value="InterPro"/>
</dbReference>
<accession>A0A5B7XVQ7</accession>
<proteinExistence type="predicted"/>
<dbReference type="KEGG" id="mnh:FG904_01230"/>
<keyword evidence="1" id="KW-0378">Hydrolase</keyword>
<protein>
    <submittedName>
        <fullName evidence="1">Restriction endonuclease subunit M</fullName>
    </submittedName>
</protein>
<keyword evidence="1" id="KW-0255">Endonuclease</keyword>
<organism evidence="1 2">
    <name type="scientific">Mycoplasma nasistruthionis</name>
    <dbReference type="NCBI Taxonomy" id="353852"/>
    <lineage>
        <taxon>Bacteria</taxon>
        <taxon>Bacillati</taxon>
        <taxon>Mycoplasmatota</taxon>
        <taxon>Mollicutes</taxon>
        <taxon>Mycoplasmataceae</taxon>
        <taxon>Mycoplasma</taxon>
    </lineage>
</organism>
<dbReference type="AlphaFoldDB" id="A0A5B7XVQ7"/>
<dbReference type="PROSITE" id="PS00092">
    <property type="entry name" value="N6_MTASE"/>
    <property type="match status" value="1"/>
</dbReference>
<dbReference type="GO" id="GO:0008168">
    <property type="term" value="F:methyltransferase activity"/>
    <property type="evidence" value="ECO:0007669"/>
    <property type="project" value="InterPro"/>
</dbReference>
<dbReference type="GO" id="GO:0004519">
    <property type="term" value="F:endonuclease activity"/>
    <property type="evidence" value="ECO:0007669"/>
    <property type="project" value="UniProtKB-KW"/>
</dbReference>
<reference evidence="1 2" key="1">
    <citation type="submission" date="2019-06" db="EMBL/GenBank/DDBJ databases">
        <title>Mycoplasma sp. 2F1A isolated from ostrich.</title>
        <authorList>
            <person name="Spergser J."/>
        </authorList>
    </citation>
    <scope>NUCLEOTIDE SEQUENCE [LARGE SCALE GENOMIC DNA]</scope>
    <source>
        <strain evidence="1 2">2F1A</strain>
    </source>
</reference>
<keyword evidence="1" id="KW-0540">Nuclease</keyword>
<dbReference type="PRINTS" id="PR00507">
    <property type="entry name" value="N12N6MTFRASE"/>
</dbReference>